<dbReference type="Proteomes" id="UP000612362">
    <property type="component" value="Unassembled WGS sequence"/>
</dbReference>
<name>A0A8J3HRS2_9CHLR</name>
<accession>A0A8J3HRS2</accession>
<dbReference type="SUPFAM" id="SSF51004">
    <property type="entry name" value="C-terminal (heme d1) domain of cytochrome cd1-nitrite reductase"/>
    <property type="match status" value="1"/>
</dbReference>
<comment type="similarity">
    <text evidence="1">Belongs to the cycloisomerase 2 family.</text>
</comment>
<reference evidence="2" key="1">
    <citation type="submission" date="2020-10" db="EMBL/GenBank/DDBJ databases">
        <title>Taxonomic study of unclassified bacteria belonging to the class Ktedonobacteria.</title>
        <authorList>
            <person name="Yabe S."/>
            <person name="Wang C.M."/>
            <person name="Zheng Y."/>
            <person name="Sakai Y."/>
            <person name="Cavaletti L."/>
            <person name="Monciardini P."/>
            <person name="Donadio S."/>
        </authorList>
    </citation>
    <scope>NUCLEOTIDE SEQUENCE</scope>
    <source>
        <strain evidence="2">SOSP1-1</strain>
    </source>
</reference>
<gene>
    <name evidence="2" type="ORF">KSX_02440</name>
</gene>
<comment type="caution">
    <text evidence="2">The sequence shown here is derived from an EMBL/GenBank/DDBJ whole genome shotgun (WGS) entry which is preliminary data.</text>
</comment>
<evidence type="ECO:0000313" key="3">
    <source>
        <dbReference type="Proteomes" id="UP000612362"/>
    </source>
</evidence>
<dbReference type="GO" id="GO:0017057">
    <property type="term" value="F:6-phosphogluconolactonase activity"/>
    <property type="evidence" value="ECO:0007669"/>
    <property type="project" value="TreeGrafter"/>
</dbReference>
<dbReference type="Pfam" id="PF10282">
    <property type="entry name" value="Lactonase"/>
    <property type="match status" value="1"/>
</dbReference>
<dbReference type="InterPro" id="IPR011048">
    <property type="entry name" value="Haem_d1_sf"/>
</dbReference>
<keyword evidence="3" id="KW-1185">Reference proteome</keyword>
<dbReference type="InterPro" id="IPR019405">
    <property type="entry name" value="Lactonase_7-beta_prop"/>
</dbReference>
<dbReference type="PANTHER" id="PTHR30344:SF1">
    <property type="entry name" value="6-PHOSPHOGLUCONOLACTONASE"/>
    <property type="match status" value="1"/>
</dbReference>
<evidence type="ECO:0008006" key="4">
    <source>
        <dbReference type="Google" id="ProtNLM"/>
    </source>
</evidence>
<proteinExistence type="inferred from homology"/>
<dbReference type="PANTHER" id="PTHR30344">
    <property type="entry name" value="6-PHOSPHOGLUCONOLACTONASE-RELATED"/>
    <property type="match status" value="1"/>
</dbReference>
<dbReference type="EMBL" id="BNJF01000001">
    <property type="protein sequence ID" value="GHO42081.1"/>
    <property type="molecule type" value="Genomic_DNA"/>
</dbReference>
<protein>
    <recommendedName>
        <fullName evidence="4">6-phosphogluconolactonase</fullName>
    </recommendedName>
</protein>
<dbReference type="InterPro" id="IPR050282">
    <property type="entry name" value="Cycloisomerase_2"/>
</dbReference>
<dbReference type="Gene3D" id="2.130.10.10">
    <property type="entry name" value="YVTN repeat-like/Quinoprotein amine dehydrogenase"/>
    <property type="match status" value="1"/>
</dbReference>
<evidence type="ECO:0000313" key="2">
    <source>
        <dbReference type="EMBL" id="GHO42081.1"/>
    </source>
</evidence>
<evidence type="ECO:0000256" key="1">
    <source>
        <dbReference type="ARBA" id="ARBA00005564"/>
    </source>
</evidence>
<organism evidence="2 3">
    <name type="scientific">Ktedonospora formicarum</name>
    <dbReference type="NCBI Taxonomy" id="2778364"/>
    <lineage>
        <taxon>Bacteria</taxon>
        <taxon>Bacillati</taxon>
        <taxon>Chloroflexota</taxon>
        <taxon>Ktedonobacteria</taxon>
        <taxon>Ktedonobacterales</taxon>
        <taxon>Ktedonobacteraceae</taxon>
        <taxon>Ktedonospora</taxon>
    </lineage>
</organism>
<dbReference type="AlphaFoldDB" id="A0A8J3HRS2"/>
<sequence length="149" mass="16110">MAFHPLRPQFAVACELDNTVLIYDYTTEAGHVELLQVLETVPVHAPENAVADIHFDSAGERLYVSNRGHNSIAVFVIGPDGRWQRLATESSGGNWPRHFAVAPDGRFLLVANQYSGEVTVLPVVEGTRALGEPMTSVTVPGASCVQLIS</sequence>
<dbReference type="InterPro" id="IPR015943">
    <property type="entry name" value="WD40/YVTN_repeat-like_dom_sf"/>
</dbReference>